<name>A0AAV1D562_OLDCO</name>
<evidence type="ECO:0000256" key="1">
    <source>
        <dbReference type="SAM" id="Phobius"/>
    </source>
</evidence>
<reference evidence="2" key="1">
    <citation type="submission" date="2023-03" db="EMBL/GenBank/DDBJ databases">
        <authorList>
            <person name="Julca I."/>
        </authorList>
    </citation>
    <scope>NUCLEOTIDE SEQUENCE</scope>
</reference>
<feature type="transmembrane region" description="Helical" evidence="1">
    <location>
        <begin position="37"/>
        <end position="59"/>
    </location>
</feature>
<keyword evidence="3" id="KW-1185">Reference proteome</keyword>
<proteinExistence type="predicted"/>
<accession>A0AAV1D562</accession>
<keyword evidence="1" id="KW-0472">Membrane</keyword>
<sequence>MSRTLTEVYNKDGKRIRRQRLGLKEDGEEEEEDQHGWCYIISMAVVGVASILIPVLYFWQTMGTVLKKTIRSDLVTFGFLVLMILFSLVMGFFLLSLAIMNAIESIVRSYVSKKVSHHESLDEEGDEREHFLILEIYLTQEDEAKEFK</sequence>
<keyword evidence="1" id="KW-0812">Transmembrane</keyword>
<dbReference type="AlphaFoldDB" id="A0AAV1D562"/>
<feature type="transmembrane region" description="Helical" evidence="1">
    <location>
        <begin position="79"/>
        <end position="103"/>
    </location>
</feature>
<dbReference type="Proteomes" id="UP001161247">
    <property type="component" value="Chromosome 4"/>
</dbReference>
<organism evidence="2 3">
    <name type="scientific">Oldenlandia corymbosa var. corymbosa</name>
    <dbReference type="NCBI Taxonomy" id="529605"/>
    <lineage>
        <taxon>Eukaryota</taxon>
        <taxon>Viridiplantae</taxon>
        <taxon>Streptophyta</taxon>
        <taxon>Embryophyta</taxon>
        <taxon>Tracheophyta</taxon>
        <taxon>Spermatophyta</taxon>
        <taxon>Magnoliopsida</taxon>
        <taxon>eudicotyledons</taxon>
        <taxon>Gunneridae</taxon>
        <taxon>Pentapetalae</taxon>
        <taxon>asterids</taxon>
        <taxon>lamiids</taxon>
        <taxon>Gentianales</taxon>
        <taxon>Rubiaceae</taxon>
        <taxon>Rubioideae</taxon>
        <taxon>Spermacoceae</taxon>
        <taxon>Hedyotis-Oldenlandia complex</taxon>
        <taxon>Oldenlandia</taxon>
    </lineage>
</organism>
<evidence type="ECO:0000313" key="2">
    <source>
        <dbReference type="EMBL" id="CAI9102646.1"/>
    </source>
</evidence>
<gene>
    <name evidence="2" type="ORF">OLC1_LOCUS11962</name>
</gene>
<protein>
    <submittedName>
        <fullName evidence="2">OLC1v1000946C1</fullName>
    </submittedName>
</protein>
<keyword evidence="1" id="KW-1133">Transmembrane helix</keyword>
<evidence type="ECO:0000313" key="3">
    <source>
        <dbReference type="Proteomes" id="UP001161247"/>
    </source>
</evidence>
<dbReference type="EMBL" id="OX459121">
    <property type="protein sequence ID" value="CAI9102646.1"/>
    <property type="molecule type" value="Genomic_DNA"/>
</dbReference>